<dbReference type="Gene3D" id="3.40.30.10">
    <property type="entry name" value="Glutaredoxin"/>
    <property type="match status" value="1"/>
</dbReference>
<reference evidence="1 2" key="1">
    <citation type="journal article" date="2015" name="Plant Cell">
        <title>Oil accumulation by the oleaginous diatom Fistulifera solaris as revealed by the genome and transcriptome.</title>
        <authorList>
            <person name="Tanaka T."/>
            <person name="Maeda Y."/>
            <person name="Veluchamy A."/>
            <person name="Tanaka M."/>
            <person name="Abida H."/>
            <person name="Marechal E."/>
            <person name="Bowler C."/>
            <person name="Muto M."/>
            <person name="Sunaga Y."/>
            <person name="Tanaka M."/>
            <person name="Yoshino T."/>
            <person name="Taniguchi T."/>
            <person name="Fukuda Y."/>
            <person name="Nemoto M."/>
            <person name="Matsumoto M."/>
            <person name="Wong P.S."/>
            <person name="Aburatani S."/>
            <person name="Fujibuchi W."/>
        </authorList>
    </citation>
    <scope>NUCLEOTIDE SEQUENCE [LARGE SCALE GENOMIC DNA]</scope>
    <source>
        <strain evidence="1 2">JPCC DA0580</strain>
    </source>
</reference>
<evidence type="ECO:0008006" key="3">
    <source>
        <dbReference type="Google" id="ProtNLM"/>
    </source>
</evidence>
<accession>A0A1Z5K0H1</accession>
<dbReference type="AlphaFoldDB" id="A0A1Z5K0H1"/>
<organism evidence="1 2">
    <name type="scientific">Fistulifera solaris</name>
    <name type="common">Oleaginous diatom</name>
    <dbReference type="NCBI Taxonomy" id="1519565"/>
    <lineage>
        <taxon>Eukaryota</taxon>
        <taxon>Sar</taxon>
        <taxon>Stramenopiles</taxon>
        <taxon>Ochrophyta</taxon>
        <taxon>Bacillariophyta</taxon>
        <taxon>Bacillariophyceae</taxon>
        <taxon>Bacillariophycidae</taxon>
        <taxon>Naviculales</taxon>
        <taxon>Naviculaceae</taxon>
        <taxon>Fistulifera</taxon>
    </lineage>
</organism>
<comment type="caution">
    <text evidence="1">The sequence shown here is derived from an EMBL/GenBank/DDBJ whole genome shotgun (WGS) entry which is preliminary data.</text>
</comment>
<protein>
    <recommendedName>
        <fullName evidence="3">Selenoprotein W</fullName>
    </recommendedName>
</protein>
<dbReference type="Proteomes" id="UP000198406">
    <property type="component" value="Unassembled WGS sequence"/>
</dbReference>
<dbReference type="InParanoid" id="A0A1Z5K0H1"/>
<evidence type="ECO:0000313" key="1">
    <source>
        <dbReference type="EMBL" id="GAX19501.1"/>
    </source>
</evidence>
<proteinExistence type="predicted"/>
<sequence length="88" mass="9884">MTARRSCFHAGYGKQFRALKDYLSKQPKLIDRVAVIGKEDPMVTGNFEVTVIETGEVVHSKKHGGQGKAESLREREAIVTRLVEILEE</sequence>
<dbReference type="EMBL" id="BDSP01000137">
    <property type="protein sequence ID" value="GAX19501.1"/>
    <property type="molecule type" value="Genomic_DNA"/>
</dbReference>
<name>A0A1Z5K0H1_FISSO</name>
<evidence type="ECO:0000313" key="2">
    <source>
        <dbReference type="Proteomes" id="UP000198406"/>
    </source>
</evidence>
<dbReference type="OrthoDB" id="203977at2759"/>
<keyword evidence="2" id="KW-1185">Reference proteome</keyword>
<gene>
    <name evidence="1" type="ORF">FisN_19Hu076</name>
</gene>